<dbReference type="Gene3D" id="1.10.10.10">
    <property type="entry name" value="Winged helix-like DNA-binding domain superfamily/Winged helix DNA-binding domain"/>
    <property type="match status" value="1"/>
</dbReference>
<gene>
    <name evidence="7" type="ORF">ACFSKX_18820</name>
</gene>
<keyword evidence="3" id="KW-0805">Transcription regulation</keyword>
<keyword evidence="4" id="KW-0238">DNA-binding</keyword>
<reference evidence="8" key="1">
    <citation type="journal article" date="2019" name="Int. J. Syst. Evol. Microbiol.">
        <title>The Global Catalogue of Microorganisms (GCM) 10K type strain sequencing project: providing services to taxonomists for standard genome sequencing and annotation.</title>
        <authorList>
            <consortium name="The Broad Institute Genomics Platform"/>
            <consortium name="The Broad Institute Genome Sequencing Center for Infectious Disease"/>
            <person name="Wu L."/>
            <person name="Ma J."/>
        </authorList>
    </citation>
    <scope>NUCLEOTIDE SEQUENCE [LARGE SCALE GENOMIC DNA]</scope>
    <source>
        <strain evidence="8">KCTC 12848</strain>
    </source>
</reference>
<sequence>MSKKNGLPCAGGDPLALNRQLCFALYAASRAMTRAYQPMLQELDITYPQYLVLLVLWESEQSGGAGAEIGVGALGKRLMLDSGTLTPLLKRMEARGLLIRRRDSGDERITLVALTDGARGLRPRARDWVESQLDDSAVSRETLEQLRSGLWKLLEGLERSG</sequence>
<dbReference type="PROSITE" id="PS50995">
    <property type="entry name" value="HTH_MARR_2"/>
    <property type="match status" value="1"/>
</dbReference>
<dbReference type="Pfam" id="PF22381">
    <property type="entry name" value="Staph_reg_Sar_Rot"/>
    <property type="match status" value="1"/>
</dbReference>
<proteinExistence type="predicted"/>
<dbReference type="SMART" id="SM00347">
    <property type="entry name" value="HTH_MARR"/>
    <property type="match status" value="1"/>
</dbReference>
<dbReference type="PANTHER" id="PTHR33164">
    <property type="entry name" value="TRANSCRIPTIONAL REGULATOR, MARR FAMILY"/>
    <property type="match status" value="1"/>
</dbReference>
<evidence type="ECO:0000256" key="3">
    <source>
        <dbReference type="ARBA" id="ARBA00023015"/>
    </source>
</evidence>
<evidence type="ECO:0000256" key="5">
    <source>
        <dbReference type="ARBA" id="ARBA00023163"/>
    </source>
</evidence>
<evidence type="ECO:0000313" key="8">
    <source>
        <dbReference type="Proteomes" id="UP001597425"/>
    </source>
</evidence>
<evidence type="ECO:0000313" key="7">
    <source>
        <dbReference type="EMBL" id="MFD2312475.1"/>
    </source>
</evidence>
<dbReference type="RefSeq" id="WP_265723588.1">
    <property type="nucleotide sequence ID" value="NZ_JAPIVK010000060.1"/>
</dbReference>
<keyword evidence="5" id="KW-0804">Transcription</keyword>
<keyword evidence="2" id="KW-0963">Cytoplasm</keyword>
<dbReference type="SUPFAM" id="SSF46785">
    <property type="entry name" value="Winged helix' DNA-binding domain"/>
    <property type="match status" value="1"/>
</dbReference>
<comment type="caution">
    <text evidence="7">The sequence shown here is derived from an EMBL/GenBank/DDBJ whole genome shotgun (WGS) entry which is preliminary data.</text>
</comment>
<evidence type="ECO:0000256" key="1">
    <source>
        <dbReference type="ARBA" id="ARBA00004496"/>
    </source>
</evidence>
<feature type="domain" description="HTH marR-type" evidence="6">
    <location>
        <begin position="18"/>
        <end position="155"/>
    </location>
</feature>
<dbReference type="Proteomes" id="UP001597425">
    <property type="component" value="Unassembled WGS sequence"/>
</dbReference>
<dbReference type="PANTHER" id="PTHR33164:SF5">
    <property type="entry name" value="ORGANIC HYDROPEROXIDE RESISTANCE TRANSCRIPTIONAL REGULATOR"/>
    <property type="match status" value="1"/>
</dbReference>
<dbReference type="InterPro" id="IPR039422">
    <property type="entry name" value="MarR/SlyA-like"/>
</dbReference>
<name>A0ABW5EK67_9GAMM</name>
<protein>
    <submittedName>
        <fullName evidence="7">MarR family winged helix-turn-helix transcriptional regulator</fullName>
    </submittedName>
</protein>
<comment type="subcellular location">
    <subcellularLocation>
        <location evidence="1">Cytoplasm</location>
    </subcellularLocation>
</comment>
<organism evidence="7 8">
    <name type="scientific">Microbulbifer halophilus</name>
    <dbReference type="NCBI Taxonomy" id="453963"/>
    <lineage>
        <taxon>Bacteria</taxon>
        <taxon>Pseudomonadati</taxon>
        <taxon>Pseudomonadota</taxon>
        <taxon>Gammaproteobacteria</taxon>
        <taxon>Cellvibrionales</taxon>
        <taxon>Microbulbiferaceae</taxon>
        <taxon>Microbulbifer</taxon>
    </lineage>
</organism>
<dbReference type="EMBL" id="JBHUJD010000046">
    <property type="protein sequence ID" value="MFD2312475.1"/>
    <property type="molecule type" value="Genomic_DNA"/>
</dbReference>
<evidence type="ECO:0000256" key="2">
    <source>
        <dbReference type="ARBA" id="ARBA00022490"/>
    </source>
</evidence>
<evidence type="ECO:0000259" key="6">
    <source>
        <dbReference type="PROSITE" id="PS50995"/>
    </source>
</evidence>
<evidence type="ECO:0000256" key="4">
    <source>
        <dbReference type="ARBA" id="ARBA00023125"/>
    </source>
</evidence>
<keyword evidence="8" id="KW-1185">Reference proteome</keyword>
<dbReference type="InterPro" id="IPR000835">
    <property type="entry name" value="HTH_MarR-typ"/>
</dbReference>
<accession>A0ABW5EK67</accession>
<dbReference type="InterPro" id="IPR036388">
    <property type="entry name" value="WH-like_DNA-bd_sf"/>
</dbReference>
<dbReference type="InterPro" id="IPR036390">
    <property type="entry name" value="WH_DNA-bd_sf"/>
</dbReference>
<dbReference type="InterPro" id="IPR055166">
    <property type="entry name" value="Transc_reg_Sar_Rot_HTH"/>
</dbReference>